<evidence type="ECO:0000256" key="7">
    <source>
        <dbReference type="ARBA" id="ARBA00022989"/>
    </source>
</evidence>
<feature type="transmembrane region" description="Helical" evidence="10">
    <location>
        <begin position="98"/>
        <end position="119"/>
    </location>
</feature>
<keyword evidence="5" id="KW-0762">Sugar transport</keyword>
<evidence type="ECO:0000256" key="10">
    <source>
        <dbReference type="SAM" id="Phobius"/>
    </source>
</evidence>
<dbReference type="PANTHER" id="PTHR48020:SF12">
    <property type="entry name" value="PROTON MYO-INOSITOL COTRANSPORTER"/>
    <property type="match status" value="1"/>
</dbReference>
<dbReference type="PANTHER" id="PTHR48020">
    <property type="entry name" value="PROTON MYO-INOSITOL COTRANSPORTER"/>
    <property type="match status" value="1"/>
</dbReference>
<dbReference type="InterPro" id="IPR005828">
    <property type="entry name" value="MFS_sugar_transport-like"/>
</dbReference>
<feature type="domain" description="Major facilitator superfamily (MFS) profile" evidence="11">
    <location>
        <begin position="101"/>
        <end position="546"/>
    </location>
</feature>
<evidence type="ECO:0000256" key="8">
    <source>
        <dbReference type="ARBA" id="ARBA00023136"/>
    </source>
</evidence>
<evidence type="ECO:0000313" key="12">
    <source>
        <dbReference type="EMBL" id="SMX63663.1"/>
    </source>
</evidence>
<feature type="transmembrane region" description="Helical" evidence="10">
    <location>
        <begin position="347"/>
        <end position="370"/>
    </location>
</feature>
<keyword evidence="6 10" id="KW-0812">Transmembrane</keyword>
<evidence type="ECO:0000259" key="11">
    <source>
        <dbReference type="PROSITE" id="PS50850"/>
    </source>
</evidence>
<dbReference type="CDD" id="cd17359">
    <property type="entry name" value="MFS_XylE_like"/>
    <property type="match status" value="1"/>
</dbReference>
<organism evidence="12 13">
    <name type="scientific">Brevibacterium aurantiacum</name>
    <dbReference type="NCBI Taxonomy" id="273384"/>
    <lineage>
        <taxon>Bacteria</taxon>
        <taxon>Bacillati</taxon>
        <taxon>Actinomycetota</taxon>
        <taxon>Actinomycetes</taxon>
        <taxon>Micrococcales</taxon>
        <taxon>Brevibacteriaceae</taxon>
        <taxon>Brevibacterium</taxon>
    </lineage>
</organism>
<dbReference type="FunFam" id="1.20.1250.20:FF:000122">
    <property type="entry name" value="D-xylose transporter XylE"/>
    <property type="match status" value="1"/>
</dbReference>
<accession>A0A2H1HL49</accession>
<reference evidence="12" key="1">
    <citation type="submission" date="2017-03" db="EMBL/GenBank/DDBJ databases">
        <authorList>
            <person name="Monnet C."/>
        </authorList>
    </citation>
    <scope>NUCLEOTIDE SEQUENCE [LARGE SCALE GENOMIC DNA]</scope>
    <source>
        <strain evidence="12">ATCC 9175</strain>
    </source>
</reference>
<proteinExistence type="inferred from homology"/>
<comment type="caution">
    <text evidence="12">The sequence shown here is derived from an EMBL/GenBank/DDBJ whole genome shotgun (WGS) entry which is preliminary data.</text>
</comment>
<dbReference type="Gene3D" id="1.20.1250.20">
    <property type="entry name" value="MFS general substrate transporter like domains"/>
    <property type="match status" value="1"/>
</dbReference>
<dbReference type="InterPro" id="IPR005829">
    <property type="entry name" value="Sugar_transporter_CS"/>
</dbReference>
<dbReference type="NCBIfam" id="TIGR00879">
    <property type="entry name" value="SP"/>
    <property type="match status" value="1"/>
</dbReference>
<evidence type="ECO:0000256" key="5">
    <source>
        <dbReference type="ARBA" id="ARBA00022597"/>
    </source>
</evidence>
<dbReference type="EMBL" id="FXZB01000001">
    <property type="protein sequence ID" value="SMX63663.1"/>
    <property type="molecule type" value="Genomic_DNA"/>
</dbReference>
<dbReference type="Proteomes" id="UP000234525">
    <property type="component" value="Unassembled WGS sequence"/>
</dbReference>
<dbReference type="AlphaFoldDB" id="A0A2H1HL49"/>
<evidence type="ECO:0000256" key="2">
    <source>
        <dbReference type="ARBA" id="ARBA00010992"/>
    </source>
</evidence>
<dbReference type="InterPro" id="IPR047984">
    <property type="entry name" value="XylE-like"/>
</dbReference>
<dbReference type="InterPro" id="IPR020846">
    <property type="entry name" value="MFS_dom"/>
</dbReference>
<keyword evidence="4" id="KW-1003">Cell membrane</keyword>
<feature type="transmembrane region" description="Helical" evidence="10">
    <location>
        <begin position="192"/>
        <end position="213"/>
    </location>
</feature>
<keyword evidence="13" id="KW-1185">Reference proteome</keyword>
<comment type="similarity">
    <text evidence="2 9">Belongs to the major facilitator superfamily. Sugar transporter (TC 2.A.1.1) family.</text>
</comment>
<feature type="transmembrane region" description="Helical" evidence="10">
    <location>
        <begin position="139"/>
        <end position="158"/>
    </location>
</feature>
<sequence>MTSSTELVDCDVALTLLTFRLRSPQSPISRTVGPFGQSGFSGSRVPDFLSVAYPGVQLIDIAFAPGAECHSQEESYLPQNDPSPDGRLHGRERVNSRIVGISLAAALGGFLFGFDTAVINGAVDALAEEFALSAGVKGFAVSSALLACALGAWFAGSLANRYGRLPVMVVAAILFLASAIGSGLAFGVTDLIIWRMVGGLGVGAASVIAPAYIAEVSPARVRGRLGSLQQLAIVTGIFAALLSNALLASLSGGAADPLWFGIETWRWMFMVEALPALVYGLMALGLPESPRFLVARGREDEAARVLRVFTGVTDTDSLIERIRDSIQREHKESFKDLIGRRFGLKPIVWIGILLSVFQQFVGINVIFYYSTTLWKSVGFDESSALLTSVITSVTNIVVTIVAILLVDRVGRRKMLLAGSFLMGISLAMMAVSFSFAELTTATDGTTSAQLGAPWSIIALISANVFVVGFGATWGPLVWVLLGEMFPNRIRAGALAVAAAAQWIANFAISTTFPIFADISLTFAYGFYAFFAVLSFFFVWWKVPETKDIELEDMTEDLPVRPRD</sequence>
<feature type="transmembrane region" description="Helical" evidence="10">
    <location>
        <begin position="267"/>
        <end position="286"/>
    </location>
</feature>
<dbReference type="InterPro" id="IPR050814">
    <property type="entry name" value="Myo-inositol_Transporter"/>
</dbReference>
<protein>
    <submittedName>
        <fullName evidence="12">MFS transporter, sugar porter (SP) family</fullName>
    </submittedName>
</protein>
<comment type="subcellular location">
    <subcellularLocation>
        <location evidence="1">Cell membrane</location>
        <topology evidence="1">Multi-pass membrane protein</topology>
    </subcellularLocation>
</comment>
<feature type="transmembrane region" description="Helical" evidence="10">
    <location>
        <begin position="456"/>
        <end position="481"/>
    </location>
</feature>
<keyword evidence="3 9" id="KW-0813">Transport</keyword>
<feature type="transmembrane region" description="Helical" evidence="10">
    <location>
        <begin position="165"/>
        <end position="186"/>
    </location>
</feature>
<keyword evidence="7 10" id="KW-1133">Transmembrane helix</keyword>
<dbReference type="SUPFAM" id="SSF103473">
    <property type="entry name" value="MFS general substrate transporter"/>
    <property type="match status" value="1"/>
</dbReference>
<evidence type="ECO:0000256" key="3">
    <source>
        <dbReference type="ARBA" id="ARBA00022448"/>
    </source>
</evidence>
<dbReference type="InterPro" id="IPR036259">
    <property type="entry name" value="MFS_trans_sf"/>
</dbReference>
<feature type="transmembrane region" description="Helical" evidence="10">
    <location>
        <begin position="493"/>
        <end position="516"/>
    </location>
</feature>
<dbReference type="PROSITE" id="PS00217">
    <property type="entry name" value="SUGAR_TRANSPORT_2"/>
    <property type="match status" value="1"/>
</dbReference>
<evidence type="ECO:0000256" key="9">
    <source>
        <dbReference type="RuleBase" id="RU003346"/>
    </source>
</evidence>
<gene>
    <name evidence="12" type="ORF">BAUR9175_00279</name>
</gene>
<dbReference type="PROSITE" id="PS50850">
    <property type="entry name" value="MFS"/>
    <property type="match status" value="1"/>
</dbReference>
<dbReference type="GO" id="GO:0005886">
    <property type="term" value="C:plasma membrane"/>
    <property type="evidence" value="ECO:0007669"/>
    <property type="project" value="UniProtKB-SubCell"/>
</dbReference>
<evidence type="ECO:0000256" key="6">
    <source>
        <dbReference type="ARBA" id="ARBA00022692"/>
    </source>
</evidence>
<dbReference type="PROSITE" id="PS00216">
    <property type="entry name" value="SUGAR_TRANSPORT_1"/>
    <property type="match status" value="1"/>
</dbReference>
<dbReference type="GO" id="GO:0022857">
    <property type="term" value="F:transmembrane transporter activity"/>
    <property type="evidence" value="ECO:0007669"/>
    <property type="project" value="InterPro"/>
</dbReference>
<evidence type="ECO:0000256" key="1">
    <source>
        <dbReference type="ARBA" id="ARBA00004651"/>
    </source>
</evidence>
<feature type="transmembrane region" description="Helical" evidence="10">
    <location>
        <begin position="382"/>
        <end position="406"/>
    </location>
</feature>
<evidence type="ECO:0000256" key="4">
    <source>
        <dbReference type="ARBA" id="ARBA00022475"/>
    </source>
</evidence>
<feature type="transmembrane region" description="Helical" evidence="10">
    <location>
        <begin position="415"/>
        <end position="436"/>
    </location>
</feature>
<dbReference type="PRINTS" id="PR00171">
    <property type="entry name" value="SUGRTRNSPORT"/>
</dbReference>
<dbReference type="InterPro" id="IPR003663">
    <property type="entry name" value="Sugar/inositol_transpt"/>
</dbReference>
<name>A0A2H1HL49_BREAU</name>
<dbReference type="Pfam" id="PF00083">
    <property type="entry name" value="Sugar_tr"/>
    <property type="match status" value="1"/>
</dbReference>
<feature type="transmembrane region" description="Helical" evidence="10">
    <location>
        <begin position="225"/>
        <end position="247"/>
    </location>
</feature>
<keyword evidence="8 10" id="KW-0472">Membrane</keyword>
<feature type="transmembrane region" description="Helical" evidence="10">
    <location>
        <begin position="522"/>
        <end position="540"/>
    </location>
</feature>
<evidence type="ECO:0000313" key="13">
    <source>
        <dbReference type="Proteomes" id="UP000234525"/>
    </source>
</evidence>